<accession>A0A927YLV7</accession>
<evidence type="ECO:0000313" key="2">
    <source>
        <dbReference type="Proteomes" id="UP000766246"/>
    </source>
</evidence>
<proteinExistence type="predicted"/>
<reference evidence="1" key="1">
    <citation type="submission" date="2019-04" db="EMBL/GenBank/DDBJ databases">
        <title>Evolution of Biomass-Degrading Anaerobic Consortia Revealed by Metagenomics.</title>
        <authorList>
            <person name="Peng X."/>
        </authorList>
    </citation>
    <scope>NUCLEOTIDE SEQUENCE</scope>
    <source>
        <strain evidence="1">SIG311</strain>
    </source>
</reference>
<dbReference type="EMBL" id="SVER01000024">
    <property type="protein sequence ID" value="MBE5920085.1"/>
    <property type="molecule type" value="Genomic_DNA"/>
</dbReference>
<dbReference type="Proteomes" id="UP000766246">
    <property type="component" value="Unassembled WGS sequence"/>
</dbReference>
<dbReference type="AlphaFoldDB" id="A0A927YLV7"/>
<gene>
    <name evidence="1" type="ORF">E7272_09610</name>
</gene>
<name>A0A927YLV7_9FIRM</name>
<organism evidence="1 2">
    <name type="scientific">Pseudobutyrivibrio ruminis</name>
    <dbReference type="NCBI Taxonomy" id="46206"/>
    <lineage>
        <taxon>Bacteria</taxon>
        <taxon>Bacillati</taxon>
        <taxon>Bacillota</taxon>
        <taxon>Clostridia</taxon>
        <taxon>Lachnospirales</taxon>
        <taxon>Lachnospiraceae</taxon>
        <taxon>Pseudobutyrivibrio</taxon>
    </lineage>
</organism>
<evidence type="ECO:0000313" key="1">
    <source>
        <dbReference type="EMBL" id="MBE5920085.1"/>
    </source>
</evidence>
<comment type="caution">
    <text evidence="1">The sequence shown here is derived from an EMBL/GenBank/DDBJ whole genome shotgun (WGS) entry which is preliminary data.</text>
</comment>
<sequence>MSISVTNSLSLRVFYNRYTAVSSGAARNGEPTGKLSMADASALRNAIRKLQDYKFEDASKDHIQEKIKAFTDIMNNTITTATKYGANDSSVRNAASKLKKLNNEYASQLEKIGITVKKDGTMSLYENASSTYSAEKYAKFFDKDSEYLNSVYDAAKRITRRVDVRI</sequence>
<protein>
    <submittedName>
        <fullName evidence="1">Uncharacterized protein</fullName>
    </submittedName>
</protein>